<dbReference type="SUPFAM" id="SSF53335">
    <property type="entry name" value="S-adenosyl-L-methionine-dependent methyltransferases"/>
    <property type="match status" value="1"/>
</dbReference>
<dbReference type="AlphaFoldDB" id="A0A2V1GU88"/>
<reference evidence="2 3" key="1">
    <citation type="submission" date="2018-04" db="EMBL/GenBank/DDBJ databases">
        <title>Thalassorhabdus spongiae gen. nov., sp. nov., isolated from a marine sponge in South-West Iceland.</title>
        <authorList>
            <person name="Knobloch S."/>
            <person name="Daussin A."/>
            <person name="Johannsson R."/>
            <person name="Marteinsson V.T."/>
        </authorList>
    </citation>
    <scope>NUCLEOTIDE SEQUENCE [LARGE SCALE GENOMIC DNA]</scope>
    <source>
        <strain evidence="2 3">Hp12</strain>
    </source>
</reference>
<protein>
    <recommendedName>
        <fullName evidence="1">Methyltransferase type 11 domain-containing protein</fullName>
    </recommendedName>
</protein>
<dbReference type="CDD" id="cd02440">
    <property type="entry name" value="AdoMet_MTases"/>
    <property type="match status" value="1"/>
</dbReference>
<organism evidence="2 3">
    <name type="scientific">Pelagibaculum spongiae</name>
    <dbReference type="NCBI Taxonomy" id="2080658"/>
    <lineage>
        <taxon>Bacteria</taxon>
        <taxon>Pseudomonadati</taxon>
        <taxon>Pseudomonadota</taxon>
        <taxon>Gammaproteobacteria</taxon>
        <taxon>Oceanospirillales</taxon>
        <taxon>Pelagibaculum</taxon>
    </lineage>
</organism>
<gene>
    <name evidence="2" type="ORF">DC094_09690</name>
</gene>
<dbReference type="EMBL" id="QDDL01000003">
    <property type="protein sequence ID" value="PVZ69579.1"/>
    <property type="molecule type" value="Genomic_DNA"/>
</dbReference>
<dbReference type="InterPro" id="IPR029063">
    <property type="entry name" value="SAM-dependent_MTases_sf"/>
</dbReference>
<comment type="caution">
    <text evidence="2">The sequence shown here is derived from an EMBL/GenBank/DDBJ whole genome shotgun (WGS) entry which is preliminary data.</text>
</comment>
<dbReference type="GO" id="GO:0008757">
    <property type="term" value="F:S-adenosylmethionine-dependent methyltransferase activity"/>
    <property type="evidence" value="ECO:0007669"/>
    <property type="project" value="InterPro"/>
</dbReference>
<dbReference type="InterPro" id="IPR013216">
    <property type="entry name" value="Methyltransf_11"/>
</dbReference>
<keyword evidence="3" id="KW-1185">Reference proteome</keyword>
<proteinExistence type="predicted"/>
<dbReference type="Pfam" id="PF08241">
    <property type="entry name" value="Methyltransf_11"/>
    <property type="match status" value="1"/>
</dbReference>
<evidence type="ECO:0000259" key="1">
    <source>
        <dbReference type="Pfam" id="PF08241"/>
    </source>
</evidence>
<dbReference type="RefSeq" id="WP_116686914.1">
    <property type="nucleotide sequence ID" value="NZ_CAWNYD010000003.1"/>
</dbReference>
<evidence type="ECO:0000313" key="2">
    <source>
        <dbReference type="EMBL" id="PVZ69579.1"/>
    </source>
</evidence>
<feature type="domain" description="Methyltransferase type 11" evidence="1">
    <location>
        <begin position="83"/>
        <end position="126"/>
    </location>
</feature>
<name>A0A2V1GU88_9GAMM</name>
<dbReference type="Gene3D" id="3.40.50.150">
    <property type="entry name" value="Vaccinia Virus protein VP39"/>
    <property type="match status" value="1"/>
</dbReference>
<evidence type="ECO:0000313" key="3">
    <source>
        <dbReference type="Proteomes" id="UP000244906"/>
    </source>
</evidence>
<accession>A0A2V1GU88</accession>
<sequence>METSTKADKTTQYLQWLNSPAGVHYLDLEHLYLSDHLLDSFGYYMVSVAFHQPEYLDCSPIRARFHHQLGLSPTKTANIIGDEHLPYQTESIDLVVLDHALDYTDNPQQLLREACRCLIPGGKLLIAGFNPFSFWRCWNITRKGFPGSKNMLSVSRLQDWLTLLNMRQLNLHWHLPFPPDHSDETSPVRDTMEQAILRFQPSFSGMYCVLAEKTAYPITPIKQKWRRRLPPLTVGGSQLGGLTRK</sequence>
<dbReference type="Proteomes" id="UP000244906">
    <property type="component" value="Unassembled WGS sequence"/>
</dbReference>
<dbReference type="OrthoDB" id="6191410at2"/>